<keyword evidence="4" id="KW-1185">Reference proteome</keyword>
<name>A0ABT7NEI0_9BURK</name>
<dbReference type="Pfam" id="PF00561">
    <property type="entry name" value="Abhydrolase_1"/>
    <property type="match status" value="1"/>
</dbReference>
<dbReference type="RefSeq" id="WP_286661432.1">
    <property type="nucleotide sequence ID" value="NZ_JASZYV010000003.1"/>
</dbReference>
<comment type="caution">
    <text evidence="3">The sequence shown here is derived from an EMBL/GenBank/DDBJ whole genome shotgun (WGS) entry which is preliminary data.</text>
</comment>
<dbReference type="Pfam" id="PF04101">
    <property type="entry name" value="Glyco_tran_28_C"/>
    <property type="match status" value="1"/>
</dbReference>
<gene>
    <name evidence="3" type="ORF">QTH91_17810</name>
</gene>
<dbReference type="PRINTS" id="PR00111">
    <property type="entry name" value="ABHYDROLASE"/>
</dbReference>
<dbReference type="EMBL" id="JASZYV010000003">
    <property type="protein sequence ID" value="MDM0046354.1"/>
    <property type="molecule type" value="Genomic_DNA"/>
</dbReference>
<proteinExistence type="predicted"/>
<sequence length="725" mass="81419">MNDDANRSKPPERLALIAGPLPEPGALPDPGGSPYDTVVPSHTGFVDRDGVKIWYATWGDRGPWIAFAPPFQIVHSQMLKCTVPYLSRHFRVITMDGRGNGRSDRPFGQAAYSFDHFYADFVAVVDAVGAERVALVGISAAAMTVLRFAAEQPQRVTHVVTAGGFADSIATDEKIAQRMKLESEMLQGDWPGYIDWFMRTIFNEPHSTKPYEDGAHYAWATQAEWLGWCRNAWLGNDVRELARRVTCPTLVIHGAEDHRVPYAKGAEIHAMVEGASMLTVGGGGHVTAARDPVAFNLALRTFIGGMPRQLTWTRAMKRPRRALFISSPIGLGHVQRDLAIARELRNVQPDLAIDWFTTDPAAGYLEREGERLHPITQRLANESRHFEQVAGEHDLSAFFAMRTMDETMSHNFMAFVDLVSTEHYDMVIGDEAWDVDYYYHENPELKRQPFVFLTDFVGCLPMEPGNEREAMLCADRNADDIEHVARYPYLRDAAIFVGNREDVTERPFGPGLPGIRDWTDRNFCYCGYCLPFDPKALADTERLRVRHGYRSDEKIAIAAVGGTAAGRHLLHRIAAAFPRMKREVPELRLILVTGPRLSTDEFEPQPGLKLRPYVHNLFEHLACCDLALVQGGLSTTMELVATRRPFLSFPLQRHFEQCVHVRQRLANYAADRSMDYSATLDPDALARRALAAMHEPVRYKPVEADGAARAALRIAQVLENRGWAR</sequence>
<evidence type="ECO:0000313" key="4">
    <source>
        <dbReference type="Proteomes" id="UP001174908"/>
    </source>
</evidence>
<dbReference type="PANTHER" id="PTHR43433:SF5">
    <property type="entry name" value="AB HYDROLASE-1 DOMAIN-CONTAINING PROTEIN"/>
    <property type="match status" value="1"/>
</dbReference>
<evidence type="ECO:0000259" key="1">
    <source>
        <dbReference type="Pfam" id="PF00561"/>
    </source>
</evidence>
<evidence type="ECO:0000313" key="3">
    <source>
        <dbReference type="EMBL" id="MDM0046354.1"/>
    </source>
</evidence>
<protein>
    <submittedName>
        <fullName evidence="3">Alpha/beta fold hydrolase</fullName>
    </submittedName>
</protein>
<dbReference type="InterPro" id="IPR000073">
    <property type="entry name" value="AB_hydrolase_1"/>
</dbReference>
<dbReference type="SUPFAM" id="SSF53756">
    <property type="entry name" value="UDP-Glycosyltransferase/glycogen phosphorylase"/>
    <property type="match status" value="1"/>
</dbReference>
<accession>A0ABT7NEI0</accession>
<dbReference type="PANTHER" id="PTHR43433">
    <property type="entry name" value="HYDROLASE, ALPHA/BETA FOLD FAMILY PROTEIN"/>
    <property type="match status" value="1"/>
</dbReference>
<dbReference type="SUPFAM" id="SSF53474">
    <property type="entry name" value="alpha/beta-Hydrolases"/>
    <property type="match status" value="1"/>
</dbReference>
<keyword evidence="3" id="KW-0378">Hydrolase</keyword>
<dbReference type="Proteomes" id="UP001174908">
    <property type="component" value="Unassembled WGS sequence"/>
</dbReference>
<dbReference type="InterPro" id="IPR050471">
    <property type="entry name" value="AB_hydrolase"/>
</dbReference>
<dbReference type="InterPro" id="IPR029058">
    <property type="entry name" value="AB_hydrolase_fold"/>
</dbReference>
<feature type="domain" description="AB hydrolase-1" evidence="1">
    <location>
        <begin position="82"/>
        <end position="286"/>
    </location>
</feature>
<dbReference type="Gene3D" id="3.40.50.2000">
    <property type="entry name" value="Glycogen Phosphorylase B"/>
    <property type="match status" value="1"/>
</dbReference>
<dbReference type="Gene3D" id="3.40.50.1820">
    <property type="entry name" value="alpha/beta hydrolase"/>
    <property type="match status" value="1"/>
</dbReference>
<dbReference type="InterPro" id="IPR007235">
    <property type="entry name" value="Glyco_trans_28_C"/>
</dbReference>
<reference evidence="3" key="1">
    <citation type="submission" date="2023-06" db="EMBL/GenBank/DDBJ databases">
        <authorList>
            <person name="Jiang Y."/>
            <person name="Liu Q."/>
        </authorList>
    </citation>
    <scope>NUCLEOTIDE SEQUENCE</scope>
    <source>
        <strain evidence="3">CGMCC 1.12089</strain>
    </source>
</reference>
<organism evidence="3 4">
    <name type="scientific">Variovorax dokdonensis</name>
    <dbReference type="NCBI Taxonomy" id="344883"/>
    <lineage>
        <taxon>Bacteria</taxon>
        <taxon>Pseudomonadati</taxon>
        <taxon>Pseudomonadota</taxon>
        <taxon>Betaproteobacteria</taxon>
        <taxon>Burkholderiales</taxon>
        <taxon>Comamonadaceae</taxon>
        <taxon>Variovorax</taxon>
    </lineage>
</organism>
<feature type="domain" description="Glycosyl transferase family 28 C-terminal" evidence="2">
    <location>
        <begin position="560"/>
        <end position="704"/>
    </location>
</feature>
<dbReference type="GO" id="GO:0016787">
    <property type="term" value="F:hydrolase activity"/>
    <property type="evidence" value="ECO:0007669"/>
    <property type="project" value="UniProtKB-KW"/>
</dbReference>
<evidence type="ECO:0000259" key="2">
    <source>
        <dbReference type="Pfam" id="PF04101"/>
    </source>
</evidence>